<dbReference type="GO" id="GO:0009102">
    <property type="term" value="P:biotin biosynthetic process"/>
    <property type="evidence" value="ECO:0007669"/>
    <property type="project" value="TreeGrafter"/>
</dbReference>
<protein>
    <submittedName>
        <fullName evidence="6">8-amino-7-oxononanoate synthase</fullName>
    </submittedName>
</protein>
<keyword evidence="7" id="KW-1185">Reference proteome</keyword>
<dbReference type="InterPro" id="IPR004839">
    <property type="entry name" value="Aminotransferase_I/II_large"/>
</dbReference>
<evidence type="ECO:0000256" key="1">
    <source>
        <dbReference type="ARBA" id="ARBA00001933"/>
    </source>
</evidence>
<gene>
    <name evidence="6" type="ORF">BC659_0374</name>
</gene>
<dbReference type="PANTHER" id="PTHR13693:SF77">
    <property type="entry name" value="8-AMINO-7-OXONONANOATE SYNTHASE"/>
    <property type="match status" value="1"/>
</dbReference>
<dbReference type="Proteomes" id="UP000295741">
    <property type="component" value="Unassembled WGS sequence"/>
</dbReference>
<dbReference type="PANTHER" id="PTHR13693">
    <property type="entry name" value="CLASS II AMINOTRANSFERASE/8-AMINO-7-OXONONANOATE SYNTHASE"/>
    <property type="match status" value="1"/>
</dbReference>
<accession>A0A4R6J0P8</accession>
<comment type="cofactor">
    <cofactor evidence="1">
        <name>pyridoxal 5'-phosphate</name>
        <dbReference type="ChEBI" id="CHEBI:597326"/>
    </cofactor>
</comment>
<dbReference type="RefSeq" id="WP_133472863.1">
    <property type="nucleotide sequence ID" value="NZ_SNWP01000010.1"/>
</dbReference>
<dbReference type="Gene3D" id="3.90.1150.10">
    <property type="entry name" value="Aspartate Aminotransferase, domain 1"/>
    <property type="match status" value="1"/>
</dbReference>
<keyword evidence="3" id="KW-0808">Transferase</keyword>
<evidence type="ECO:0000259" key="5">
    <source>
        <dbReference type="Pfam" id="PF00155"/>
    </source>
</evidence>
<dbReference type="InterPro" id="IPR015421">
    <property type="entry name" value="PyrdxlP-dep_Trfase_major"/>
</dbReference>
<evidence type="ECO:0000256" key="2">
    <source>
        <dbReference type="ARBA" id="ARBA00010008"/>
    </source>
</evidence>
<evidence type="ECO:0000313" key="6">
    <source>
        <dbReference type="EMBL" id="TDO28311.1"/>
    </source>
</evidence>
<dbReference type="Pfam" id="PF00155">
    <property type="entry name" value="Aminotran_1_2"/>
    <property type="match status" value="1"/>
</dbReference>
<evidence type="ECO:0000313" key="7">
    <source>
        <dbReference type="Proteomes" id="UP000295741"/>
    </source>
</evidence>
<name>A0A4R6J0P8_9BACT</name>
<keyword evidence="4" id="KW-0663">Pyridoxal phosphate</keyword>
<organism evidence="6 7">
    <name type="scientific">Sediminibacterium goheungense</name>
    <dbReference type="NCBI Taxonomy" id="1086393"/>
    <lineage>
        <taxon>Bacteria</taxon>
        <taxon>Pseudomonadati</taxon>
        <taxon>Bacteroidota</taxon>
        <taxon>Chitinophagia</taxon>
        <taxon>Chitinophagales</taxon>
        <taxon>Chitinophagaceae</taxon>
        <taxon>Sediminibacterium</taxon>
    </lineage>
</organism>
<feature type="domain" description="Aminotransferase class I/classII large" evidence="5">
    <location>
        <begin position="28"/>
        <end position="358"/>
    </location>
</feature>
<reference evidence="6 7" key="1">
    <citation type="submission" date="2019-03" db="EMBL/GenBank/DDBJ databases">
        <title>Genomic Encyclopedia of Archaeal and Bacterial Type Strains, Phase II (KMG-II): from individual species to whole genera.</title>
        <authorList>
            <person name="Goeker M."/>
        </authorList>
    </citation>
    <scope>NUCLEOTIDE SEQUENCE [LARGE SCALE GENOMIC DNA]</scope>
    <source>
        <strain evidence="6 7">DSM 28323</strain>
    </source>
</reference>
<dbReference type="AlphaFoldDB" id="A0A4R6J0P8"/>
<dbReference type="OrthoDB" id="9807157at2"/>
<evidence type="ECO:0000256" key="3">
    <source>
        <dbReference type="ARBA" id="ARBA00022679"/>
    </source>
</evidence>
<dbReference type="EMBL" id="SNWP01000010">
    <property type="protein sequence ID" value="TDO28311.1"/>
    <property type="molecule type" value="Genomic_DNA"/>
</dbReference>
<comment type="caution">
    <text evidence="6">The sequence shown here is derived from an EMBL/GenBank/DDBJ whole genome shotgun (WGS) entry which is preliminary data.</text>
</comment>
<dbReference type="InterPro" id="IPR015424">
    <property type="entry name" value="PyrdxlP-dep_Trfase"/>
</dbReference>
<evidence type="ECO:0000256" key="4">
    <source>
        <dbReference type="ARBA" id="ARBA00022898"/>
    </source>
</evidence>
<comment type="similarity">
    <text evidence="2">Belongs to the class-II pyridoxal-phosphate-dependent aminotransferase family. BioF subfamily.</text>
</comment>
<dbReference type="Gene3D" id="3.40.640.10">
    <property type="entry name" value="Type I PLP-dependent aspartate aminotransferase-like (Major domain)"/>
    <property type="match status" value="1"/>
</dbReference>
<dbReference type="SUPFAM" id="SSF53383">
    <property type="entry name" value="PLP-dependent transferases"/>
    <property type="match status" value="1"/>
</dbReference>
<dbReference type="GO" id="GO:0016740">
    <property type="term" value="F:transferase activity"/>
    <property type="evidence" value="ECO:0007669"/>
    <property type="project" value="UniProtKB-KW"/>
</dbReference>
<dbReference type="GO" id="GO:0030170">
    <property type="term" value="F:pyridoxal phosphate binding"/>
    <property type="evidence" value="ECO:0007669"/>
    <property type="project" value="InterPro"/>
</dbReference>
<proteinExistence type="inferred from homology"/>
<dbReference type="InterPro" id="IPR015422">
    <property type="entry name" value="PyrdxlP-dep_Trfase_small"/>
</dbReference>
<dbReference type="InterPro" id="IPR050087">
    <property type="entry name" value="AON_synthase_class-II"/>
</dbReference>
<sequence length="363" mass="40847">MYQDDFLQRKLDERIAGQSLRSLRFSQDMIDFCSNDYLGIAKQHLLKSAFNPELSSGSTGSRLLAGHYPLIQETEEEIAAFHDAPAAIMYNSGYDANLGLLSAVPQKGDTIFYDQLSHASIRDGIRLSFAQAYSFLHNDLTDLRKKLQQATGTIFIVTESVFSMDGDICPLQELVALSKEYHAHLIIDEAHATGVIGNRGEGLVQHLKLHKEVFARVHTFGKACGCHGAVVLGSERVRTYLINFSRSLIYSTALPEHAVAMIRESYRLFPEMHAERKYLHELIDIFQQKKLRYEKLISFTPIQGIVAPGNQAVKELAGVLQQQGFDIRPILYPTVPAGKERLRIVLHAYNTHKQLFDLLAFLT</sequence>